<dbReference type="STRING" id="55758.MBFIL_06980"/>
<dbReference type="SUPFAM" id="SSF53335">
    <property type="entry name" value="S-adenosyl-L-methionine-dependent methyltransferases"/>
    <property type="match status" value="1"/>
</dbReference>
<sequence>MNREESIHNLNADDWEKAWVNELGEENKKKKHWTKKTPKIHFEKIAIKDEYHDKLMEKLILNKHDSVIDLGCGEGAVTTLIAEKVSEVLGIDSSEMMLDLLNQRIEHDNIKNIKIQNMKIEEANVDTVGKFDIVLASRSLMGIYDIKDVLKNINEIANKYVFLAVFGRRNWRIEKKFFKEIGKEYPDFAPFDYLFNLLINLEVYPNIEHFDLVGNRKYDDIDDALNRMKWKKDILSEEEINKIEPFLKENLHLNEEDGKLENPLDKSDIVLIWWKKNSF</sequence>
<accession>A0A166CM60</accession>
<dbReference type="PANTHER" id="PTHR43861">
    <property type="entry name" value="TRANS-ACONITATE 2-METHYLTRANSFERASE-RELATED"/>
    <property type="match status" value="1"/>
</dbReference>
<dbReference type="RefSeq" id="WP_066971565.1">
    <property type="nucleotide sequence ID" value="NZ_LWMT01000098.1"/>
</dbReference>
<dbReference type="Gene3D" id="3.40.50.150">
    <property type="entry name" value="Vaccinia Virus protein VP39"/>
    <property type="match status" value="1"/>
</dbReference>
<dbReference type="PATRIC" id="fig|55758.3.peg.779"/>
<gene>
    <name evidence="2" type="primary">tam_1</name>
    <name evidence="2" type="ORF">MBFIL_06980</name>
</gene>
<dbReference type="GO" id="GO:0030798">
    <property type="term" value="F:trans-aconitate 2-methyltransferase activity"/>
    <property type="evidence" value="ECO:0007669"/>
    <property type="project" value="UniProtKB-EC"/>
</dbReference>
<protein>
    <submittedName>
        <fullName evidence="2">Trans-aconitate 2-methyltransferase</fullName>
        <ecNumber evidence="2">2.1.1.144</ecNumber>
    </submittedName>
</protein>
<comment type="caution">
    <text evidence="2">The sequence shown here is derived from an EMBL/GenBank/DDBJ whole genome shotgun (WGS) entry which is preliminary data.</text>
</comment>
<keyword evidence="2" id="KW-0808">Transferase</keyword>
<dbReference type="CDD" id="cd02440">
    <property type="entry name" value="AdoMet_MTases"/>
    <property type="match status" value="1"/>
</dbReference>
<dbReference type="Proteomes" id="UP000077066">
    <property type="component" value="Unassembled WGS sequence"/>
</dbReference>
<dbReference type="InterPro" id="IPR025714">
    <property type="entry name" value="Methyltranfer_dom"/>
</dbReference>
<dbReference type="EMBL" id="LWMT01000098">
    <property type="protein sequence ID" value="KZX15397.1"/>
    <property type="molecule type" value="Genomic_DNA"/>
</dbReference>
<evidence type="ECO:0000313" key="3">
    <source>
        <dbReference type="Proteomes" id="UP000077066"/>
    </source>
</evidence>
<dbReference type="EC" id="2.1.1.144" evidence="2"/>
<proteinExistence type="predicted"/>
<dbReference type="GO" id="GO:0032259">
    <property type="term" value="P:methylation"/>
    <property type="evidence" value="ECO:0007669"/>
    <property type="project" value="UniProtKB-KW"/>
</dbReference>
<dbReference type="Pfam" id="PF13847">
    <property type="entry name" value="Methyltransf_31"/>
    <property type="match status" value="1"/>
</dbReference>
<dbReference type="InterPro" id="IPR029063">
    <property type="entry name" value="SAM-dependent_MTases_sf"/>
</dbReference>
<feature type="domain" description="Methyltransferase" evidence="1">
    <location>
        <begin position="62"/>
        <end position="161"/>
    </location>
</feature>
<dbReference type="OrthoDB" id="57427at2157"/>
<organism evidence="2 3">
    <name type="scientific">Methanobrevibacter filiformis</name>
    <dbReference type="NCBI Taxonomy" id="55758"/>
    <lineage>
        <taxon>Archaea</taxon>
        <taxon>Methanobacteriati</taxon>
        <taxon>Methanobacteriota</taxon>
        <taxon>Methanomada group</taxon>
        <taxon>Methanobacteria</taxon>
        <taxon>Methanobacteriales</taxon>
        <taxon>Methanobacteriaceae</taxon>
        <taxon>Methanobrevibacter</taxon>
    </lineage>
</organism>
<name>A0A166CM60_9EURY</name>
<keyword evidence="3" id="KW-1185">Reference proteome</keyword>
<dbReference type="AlphaFoldDB" id="A0A166CM60"/>
<keyword evidence="2" id="KW-0489">Methyltransferase</keyword>
<reference evidence="2 3" key="1">
    <citation type="submission" date="2016-04" db="EMBL/GenBank/DDBJ databases">
        <title>Genome sequence of Methanobrevibacter filiformis DSM 11501.</title>
        <authorList>
            <person name="Poehlein A."/>
            <person name="Seedorf H."/>
            <person name="Daniel R."/>
        </authorList>
    </citation>
    <scope>NUCLEOTIDE SEQUENCE [LARGE SCALE GENOMIC DNA]</scope>
    <source>
        <strain evidence="2 3">DSM 11501</strain>
    </source>
</reference>
<evidence type="ECO:0000313" key="2">
    <source>
        <dbReference type="EMBL" id="KZX15397.1"/>
    </source>
</evidence>
<evidence type="ECO:0000259" key="1">
    <source>
        <dbReference type="Pfam" id="PF13847"/>
    </source>
</evidence>